<dbReference type="GO" id="GO:0016740">
    <property type="term" value="F:transferase activity"/>
    <property type="evidence" value="ECO:0007669"/>
    <property type="project" value="UniProtKB-KW"/>
</dbReference>
<dbReference type="InterPro" id="IPR016181">
    <property type="entry name" value="Acyl_CoA_acyltransferase"/>
</dbReference>
<dbReference type="PATRIC" id="fig|1354272.4.peg.885"/>
<dbReference type="Proteomes" id="UP000078224">
    <property type="component" value="Unassembled WGS sequence"/>
</dbReference>
<accession>A0A1B7K0E6</accession>
<evidence type="ECO:0000313" key="2">
    <source>
        <dbReference type="Proteomes" id="UP000078224"/>
    </source>
</evidence>
<comment type="caution">
    <text evidence="1">The sequence shown here is derived from an EMBL/GenBank/DDBJ whole genome shotgun (WGS) entry which is preliminary data.</text>
</comment>
<protein>
    <submittedName>
        <fullName evidence="1">Histone acetyltransferase</fullName>
    </submittedName>
</protein>
<organism evidence="1 2">
    <name type="scientific">Providencia heimbachae ATCC 35613</name>
    <dbReference type="NCBI Taxonomy" id="1354272"/>
    <lineage>
        <taxon>Bacteria</taxon>
        <taxon>Pseudomonadati</taxon>
        <taxon>Pseudomonadota</taxon>
        <taxon>Gammaproteobacteria</taxon>
        <taxon>Enterobacterales</taxon>
        <taxon>Morganellaceae</taxon>
        <taxon>Providencia</taxon>
    </lineage>
</organism>
<evidence type="ECO:0000313" key="1">
    <source>
        <dbReference type="EMBL" id="OAT53609.1"/>
    </source>
</evidence>
<dbReference type="Gene3D" id="3.40.630.30">
    <property type="match status" value="1"/>
</dbReference>
<sequence length="47" mass="5502">MMGIDVNEQNPQAVGFYQHMGFSQYRRSELDGQGNPFPVLHMRLNYQ</sequence>
<reference evidence="1 2" key="1">
    <citation type="submission" date="2016-04" db="EMBL/GenBank/DDBJ databases">
        <title>ATOL: Assembling a taxonomically balanced genome-scale reconstruction of the evolutionary history of the Enterobacteriaceae.</title>
        <authorList>
            <person name="Plunkett G.III."/>
            <person name="Neeno-Eckwall E.C."/>
            <person name="Glasner J.D."/>
            <person name="Perna N.T."/>
        </authorList>
    </citation>
    <scope>NUCLEOTIDE SEQUENCE [LARGE SCALE GENOMIC DNA]</scope>
    <source>
        <strain evidence="1 2">ATCC 35613</strain>
    </source>
</reference>
<dbReference type="SUPFAM" id="SSF55729">
    <property type="entry name" value="Acyl-CoA N-acyltransferases (Nat)"/>
    <property type="match status" value="1"/>
</dbReference>
<gene>
    <name evidence="1" type="ORF">M998_0862</name>
</gene>
<name>A0A1B7K0E6_9GAMM</name>
<dbReference type="AlphaFoldDB" id="A0A1B7K0E6"/>
<keyword evidence="2" id="KW-1185">Reference proteome</keyword>
<proteinExistence type="predicted"/>
<keyword evidence="1" id="KW-0808">Transferase</keyword>
<dbReference type="EMBL" id="LXEW01000015">
    <property type="protein sequence ID" value="OAT53609.1"/>
    <property type="molecule type" value="Genomic_DNA"/>
</dbReference>